<evidence type="ECO:0000313" key="1">
    <source>
        <dbReference type="EMBL" id="GFS81733.1"/>
    </source>
</evidence>
<organism evidence="1 2">
    <name type="scientific">Nephila pilipes</name>
    <name type="common">Giant wood spider</name>
    <name type="synonym">Nephila maculata</name>
    <dbReference type="NCBI Taxonomy" id="299642"/>
    <lineage>
        <taxon>Eukaryota</taxon>
        <taxon>Metazoa</taxon>
        <taxon>Ecdysozoa</taxon>
        <taxon>Arthropoda</taxon>
        <taxon>Chelicerata</taxon>
        <taxon>Arachnida</taxon>
        <taxon>Araneae</taxon>
        <taxon>Araneomorphae</taxon>
        <taxon>Entelegynae</taxon>
        <taxon>Araneoidea</taxon>
        <taxon>Nephilidae</taxon>
        <taxon>Nephila</taxon>
    </lineage>
</organism>
<dbReference type="EMBL" id="BMAW01003060">
    <property type="protein sequence ID" value="GFS81733.1"/>
    <property type="molecule type" value="Genomic_DNA"/>
</dbReference>
<keyword evidence="2" id="KW-1185">Reference proteome</keyword>
<name>A0A8X6MWM0_NEPPI</name>
<accession>A0A8X6MWM0</accession>
<gene>
    <name evidence="1" type="ORF">NPIL_620831</name>
</gene>
<reference evidence="1" key="1">
    <citation type="submission" date="2020-08" db="EMBL/GenBank/DDBJ databases">
        <title>Multicomponent nature underlies the extraordinary mechanical properties of spider dragline silk.</title>
        <authorList>
            <person name="Kono N."/>
            <person name="Nakamura H."/>
            <person name="Mori M."/>
            <person name="Yoshida Y."/>
            <person name="Ohtoshi R."/>
            <person name="Malay A.D."/>
            <person name="Moran D.A.P."/>
            <person name="Tomita M."/>
            <person name="Numata K."/>
            <person name="Arakawa K."/>
        </authorList>
    </citation>
    <scope>NUCLEOTIDE SEQUENCE</scope>
</reference>
<protein>
    <submittedName>
        <fullName evidence="1">Uncharacterized protein</fullName>
    </submittedName>
</protein>
<dbReference type="Proteomes" id="UP000887013">
    <property type="component" value="Unassembled WGS sequence"/>
</dbReference>
<sequence length="128" mass="14714">MELQAIASMTLCVEKEKHPELAFFSFFAIAYRRLLKNGCFESVTMSPSKRNTVDVPGLAEKNPIIELETVTDVSLFPCTKKVLRKRLSSYHVIFAPLYRRLRWLLRENYHDGSAINKTAGQKEEYPSS</sequence>
<evidence type="ECO:0000313" key="2">
    <source>
        <dbReference type="Proteomes" id="UP000887013"/>
    </source>
</evidence>
<comment type="caution">
    <text evidence="1">The sequence shown here is derived from an EMBL/GenBank/DDBJ whole genome shotgun (WGS) entry which is preliminary data.</text>
</comment>
<dbReference type="AlphaFoldDB" id="A0A8X6MWM0"/>
<proteinExistence type="predicted"/>